<proteinExistence type="predicted"/>
<dbReference type="InterPro" id="IPR034746">
    <property type="entry name" value="POTRA"/>
</dbReference>
<comment type="caution">
    <text evidence="9">The sequence shown here is derived from an EMBL/GenBank/DDBJ whole genome shotgun (WGS) entry which is preliminary data.</text>
</comment>
<keyword evidence="6" id="KW-0998">Cell outer membrane</keyword>
<keyword evidence="5" id="KW-0472">Membrane</keyword>
<feature type="chain" id="PRO_5045157861" evidence="7">
    <location>
        <begin position="20"/>
        <end position="883"/>
    </location>
</feature>
<dbReference type="PROSITE" id="PS51779">
    <property type="entry name" value="POTRA"/>
    <property type="match status" value="2"/>
</dbReference>
<evidence type="ECO:0000256" key="6">
    <source>
        <dbReference type="ARBA" id="ARBA00023237"/>
    </source>
</evidence>
<keyword evidence="4 7" id="KW-0732">Signal</keyword>
<organism evidence="9 10">
    <name type="scientific">Marivirga lumbricoides</name>
    <dbReference type="NCBI Taxonomy" id="1046115"/>
    <lineage>
        <taxon>Bacteria</taxon>
        <taxon>Pseudomonadati</taxon>
        <taxon>Bacteroidota</taxon>
        <taxon>Cytophagia</taxon>
        <taxon>Cytophagales</taxon>
        <taxon>Marivirgaceae</taxon>
        <taxon>Marivirga</taxon>
    </lineage>
</organism>
<keyword evidence="3" id="KW-0812">Transmembrane</keyword>
<accession>A0ABQ1MCB4</accession>
<name>A0ABQ1MCB4_9BACT</name>
<dbReference type="Proteomes" id="UP000636010">
    <property type="component" value="Unassembled WGS sequence"/>
</dbReference>
<dbReference type="EMBL" id="BMEC01000007">
    <property type="protein sequence ID" value="GGC37754.1"/>
    <property type="molecule type" value="Genomic_DNA"/>
</dbReference>
<evidence type="ECO:0000256" key="1">
    <source>
        <dbReference type="ARBA" id="ARBA00004370"/>
    </source>
</evidence>
<evidence type="ECO:0000313" key="10">
    <source>
        <dbReference type="Proteomes" id="UP000636010"/>
    </source>
</evidence>
<dbReference type="PANTHER" id="PTHR12815">
    <property type="entry name" value="SORTING AND ASSEMBLY MACHINERY SAMM50 PROTEIN FAMILY MEMBER"/>
    <property type="match status" value="1"/>
</dbReference>
<keyword evidence="2" id="KW-1134">Transmembrane beta strand</keyword>
<dbReference type="PANTHER" id="PTHR12815:SF47">
    <property type="entry name" value="TRANSLOCATION AND ASSEMBLY MODULE SUBUNIT TAMA"/>
    <property type="match status" value="1"/>
</dbReference>
<dbReference type="Pfam" id="PF07244">
    <property type="entry name" value="POTRA"/>
    <property type="match status" value="3"/>
</dbReference>
<dbReference type="PIRSF" id="PIRSF006076">
    <property type="entry name" value="OM_assembly_OMP85"/>
    <property type="match status" value="1"/>
</dbReference>
<gene>
    <name evidence="9" type="primary">bamA</name>
    <name evidence="9" type="ORF">GCM10011506_23900</name>
</gene>
<evidence type="ECO:0000313" key="9">
    <source>
        <dbReference type="EMBL" id="GGC37754.1"/>
    </source>
</evidence>
<evidence type="ECO:0000256" key="3">
    <source>
        <dbReference type="ARBA" id="ARBA00022692"/>
    </source>
</evidence>
<dbReference type="Gene3D" id="2.40.160.50">
    <property type="entry name" value="membrane protein fhac: a member of the omp85/tpsb transporter family"/>
    <property type="match status" value="1"/>
</dbReference>
<dbReference type="RefSeq" id="WP_188463655.1">
    <property type="nucleotide sequence ID" value="NZ_BAABHU010000007.1"/>
</dbReference>
<dbReference type="InterPro" id="IPR039910">
    <property type="entry name" value="D15-like"/>
</dbReference>
<sequence length="883" mass="99417">MKNIFTIILLIFASTTLSAQINKSLDYNNPRKYEVVEIQTKGLEYLDSNAVVSITGIRVGDRIDIPGDDISFAIKKLWRQGLFADVTILYEIVDEGKIKLILDLLERPRLTQYTFRGVKKSKQTELSDELTLVKGRILTDASIKNAELNIERFYKGKGFLNVEVSSRQRPDTLIGNGVELIFDVDKKNKVKIQEIYFVGNKEFGDRRLKSRMKETSEKLKFTLFSDIFSRALHSKPKNYFQFFFKQDSVSPNRLLDYLGEHVNVNFFKSSKLVKSDYEADKEAIIAFYNSKGFRDAEITYDSIFTEKGGLAIEIGIYEGKKYYFRDLNWEGNFTYSDKVLSTILSIESGDVYNLEKINRKLQYDPTGNDISSLYMDNGYLFFNVTPVEVRVENDSIDVELRISEGPQATINQVNISGNTRTNDHVIIRELQTIPGEKFSRRDLIETQRRLSQLGYFNPETVNPVPVPNPADGTVDINWELEEVSNDQIQLSGGWGGQIGFVGSLGITFNNFSLQNFMDFGNWDPLPVGDGQILSLSFQANGRQFQSYNASFTEPWLGGKKPNALTVGGSYSYRANINFRNPRADATGSFTIARGFVSLSRRLKWPDNFFTLANSIEYSKYTINNFAGLQLGCTDCEANNILFKTTLARNSVDNPIFPRSGSNISLSLSLTPPYSLLNNKDYDRISFDESINFIEYHKWMFDASFFNKIVGDLVINTRANFGLIGSYQKGVGVGPFERFTLGGSGLGGQNFLLGSEIIGLRGYEDNSLRPTEFVTSFEGGETDVRTLTGGTIYNKFVMELRYPISLNPSATIYVLGFGEAGNTWTNFKDYNPYDLKRSAGVGARIFMPAFGTIGIDWGYGFDPAPGTNVASGGQIHFTIGNQIR</sequence>
<comment type="subcellular location">
    <subcellularLocation>
        <location evidence="1">Membrane</location>
    </subcellularLocation>
</comment>
<dbReference type="InterPro" id="IPR023707">
    <property type="entry name" value="OM_assembly_BamA"/>
</dbReference>
<dbReference type="Gene3D" id="3.10.20.310">
    <property type="entry name" value="membrane protein fhac"/>
    <property type="match status" value="5"/>
</dbReference>
<feature type="domain" description="POTRA" evidence="8">
    <location>
        <begin position="33"/>
        <end position="107"/>
    </location>
</feature>
<evidence type="ECO:0000256" key="5">
    <source>
        <dbReference type="ARBA" id="ARBA00023136"/>
    </source>
</evidence>
<evidence type="ECO:0000259" key="8">
    <source>
        <dbReference type="PROSITE" id="PS51779"/>
    </source>
</evidence>
<keyword evidence="10" id="KW-1185">Reference proteome</keyword>
<evidence type="ECO:0000256" key="7">
    <source>
        <dbReference type="SAM" id="SignalP"/>
    </source>
</evidence>
<feature type="domain" description="POTRA" evidence="8">
    <location>
        <begin position="408"/>
        <end position="483"/>
    </location>
</feature>
<dbReference type="InterPro" id="IPR010827">
    <property type="entry name" value="BamA/TamA_POTRA"/>
</dbReference>
<protein>
    <submittedName>
        <fullName evidence="9">Outer membrane protein assembly factor BamA</fullName>
    </submittedName>
</protein>
<reference evidence="10" key="1">
    <citation type="journal article" date="2019" name="Int. J. Syst. Evol. Microbiol.">
        <title>The Global Catalogue of Microorganisms (GCM) 10K type strain sequencing project: providing services to taxonomists for standard genome sequencing and annotation.</title>
        <authorList>
            <consortium name="The Broad Institute Genomics Platform"/>
            <consortium name="The Broad Institute Genome Sequencing Center for Infectious Disease"/>
            <person name="Wu L."/>
            <person name="Ma J."/>
        </authorList>
    </citation>
    <scope>NUCLEOTIDE SEQUENCE [LARGE SCALE GENOMIC DNA]</scope>
    <source>
        <strain evidence="10">CGMCC 1.10832</strain>
    </source>
</reference>
<evidence type="ECO:0000256" key="4">
    <source>
        <dbReference type="ARBA" id="ARBA00022729"/>
    </source>
</evidence>
<evidence type="ECO:0000256" key="2">
    <source>
        <dbReference type="ARBA" id="ARBA00022452"/>
    </source>
</evidence>
<feature type="signal peptide" evidence="7">
    <location>
        <begin position="1"/>
        <end position="19"/>
    </location>
</feature>